<dbReference type="InterPro" id="IPR052404">
    <property type="entry name" value="SPP1-like_terminase"/>
</dbReference>
<gene>
    <name evidence="3" type="ORF">OOZ53_11255</name>
</gene>
<dbReference type="Pfam" id="PF03592">
    <property type="entry name" value="Terminase_2"/>
    <property type="match status" value="1"/>
</dbReference>
<dbReference type="EMBL" id="JAPJZH010000006">
    <property type="protein sequence ID" value="MDA4845929.1"/>
    <property type="molecule type" value="Genomic_DNA"/>
</dbReference>
<evidence type="ECO:0000313" key="3">
    <source>
        <dbReference type="EMBL" id="MDA4845929.1"/>
    </source>
</evidence>
<protein>
    <submittedName>
        <fullName evidence="3">Terminase small subunit</fullName>
    </submittedName>
</protein>
<dbReference type="RefSeq" id="WP_271089638.1">
    <property type="nucleotide sequence ID" value="NZ_JAPJZH010000006.1"/>
</dbReference>
<dbReference type="Proteomes" id="UP001148313">
    <property type="component" value="Unassembled WGS sequence"/>
</dbReference>
<reference evidence="3" key="1">
    <citation type="submission" date="2022-11" db="EMBL/GenBank/DDBJ databases">
        <title>Hoeflea poritis sp. nov., isolated from scleractinian coral Porites lutea.</title>
        <authorList>
            <person name="Zhang G."/>
            <person name="Wei Q."/>
            <person name="Cai L."/>
        </authorList>
    </citation>
    <scope>NUCLEOTIDE SEQUENCE</scope>
    <source>
        <strain evidence="3">E7-10</strain>
    </source>
</reference>
<dbReference type="InterPro" id="IPR038713">
    <property type="entry name" value="Terminase_Gp1_N_sf"/>
</dbReference>
<name>A0ABT4VMI9_9HYPH</name>
<keyword evidence="1" id="KW-1188">Viral release from host cell</keyword>
<keyword evidence="2" id="KW-0231">Viral genome packaging</keyword>
<dbReference type="PANTHER" id="PTHR41328">
    <property type="entry name" value="TERMINASE SMALL SUBUNIT-RELATED"/>
    <property type="match status" value="1"/>
</dbReference>
<sequence>MAKAAKKPLNDKQKLFVTEYLKDMNATQAALRTGYSKKTAYSQGQRLLKNVEIQKAIEEAQDARLKRVDAEADWVLQRLLQEAEADIADIYNEDGTLKPVHEWPKIWRMGLVSGIEVEHKVALTQDEEGGEVTEKAVLGTVKVSKIKISDRIKRIDMIGKHISVGAFKERVEHDASEKLRQFFEQISGKSIRPSEG</sequence>
<keyword evidence="4" id="KW-1185">Reference proteome</keyword>
<evidence type="ECO:0000313" key="4">
    <source>
        <dbReference type="Proteomes" id="UP001148313"/>
    </source>
</evidence>
<comment type="caution">
    <text evidence="3">The sequence shown here is derived from an EMBL/GenBank/DDBJ whole genome shotgun (WGS) entry which is preliminary data.</text>
</comment>
<organism evidence="3 4">
    <name type="scientific">Hoeflea poritis</name>
    <dbReference type="NCBI Taxonomy" id="2993659"/>
    <lineage>
        <taxon>Bacteria</taxon>
        <taxon>Pseudomonadati</taxon>
        <taxon>Pseudomonadota</taxon>
        <taxon>Alphaproteobacteria</taxon>
        <taxon>Hyphomicrobiales</taxon>
        <taxon>Rhizobiaceae</taxon>
        <taxon>Hoeflea</taxon>
    </lineage>
</organism>
<evidence type="ECO:0000256" key="1">
    <source>
        <dbReference type="ARBA" id="ARBA00022612"/>
    </source>
</evidence>
<proteinExistence type="predicted"/>
<accession>A0ABT4VMI9</accession>
<dbReference type="InterPro" id="IPR005335">
    <property type="entry name" value="Terminase_ssu"/>
</dbReference>
<dbReference type="PANTHER" id="PTHR41328:SF2">
    <property type="entry name" value="TERMINASE SMALL SUBUNIT"/>
    <property type="match status" value="1"/>
</dbReference>
<dbReference type="Gene3D" id="1.10.10.1400">
    <property type="entry name" value="Terminase, small subunit, N-terminal DNA-binding domain, HTH motif"/>
    <property type="match status" value="1"/>
</dbReference>
<evidence type="ECO:0000256" key="2">
    <source>
        <dbReference type="ARBA" id="ARBA00023219"/>
    </source>
</evidence>